<sequence>MADIESFIKGEQPEIELRADIGPLIGRLETKLKAAGVTGRRGEPEKKLEYAVRLMIELGLGLRASDIHLSPHIREDGRGNIGMLRYRIDGILHPEAEIDPRLLPAITGRWKTVAGCNPTETSAPQNGRSLLNVRGEELDLRISFHPSVLGESITARILSSKQVIQALSLDRIGYARSDLDRILKALKAPAGMIIVSGPAGCGKTTNLYASVRQIAGPGLKVMSVEDPVEFLLPWVVQARIREEFTFPAAIRSFLRSDPDVIMIGEIRDYQTLALAQQAALTGHLVLTTLHAGNAAGALKRLVDIGSDPLIVRDAASLILAQRLVRRLCVHCSIEAAPTPDSLTAAERIAREGGVNWKELPKKFRKAVGCPKCYLGFRGRTVIAETLEMTPEVGRLLLEGAPAEEIERAAVGQGMITFAADGMRRAAAGETTIEEVLLTLALK</sequence>
<evidence type="ECO:0000256" key="1">
    <source>
        <dbReference type="ARBA" id="ARBA00006611"/>
    </source>
</evidence>
<dbReference type="GO" id="GO:0005886">
    <property type="term" value="C:plasma membrane"/>
    <property type="evidence" value="ECO:0007669"/>
    <property type="project" value="TreeGrafter"/>
</dbReference>
<evidence type="ECO:0000313" key="5">
    <source>
        <dbReference type="EMBL" id="OPZ91612.1"/>
    </source>
</evidence>
<comment type="similarity">
    <text evidence="1">Belongs to the GSP E family.</text>
</comment>
<proteinExistence type="inferred from homology"/>
<dbReference type="PROSITE" id="PS00662">
    <property type="entry name" value="T2SP_E"/>
    <property type="match status" value="1"/>
</dbReference>
<reference evidence="5" key="1">
    <citation type="submission" date="2017-02" db="EMBL/GenBank/DDBJ databases">
        <title>Delving into the versatile metabolic prowess of the omnipresent phylum Bacteroidetes.</title>
        <authorList>
            <person name="Nobu M.K."/>
            <person name="Mei R."/>
            <person name="Narihiro T."/>
            <person name="Kuroda K."/>
            <person name="Liu W.-T."/>
        </authorList>
    </citation>
    <scope>NUCLEOTIDE SEQUENCE</scope>
    <source>
        <strain evidence="5">ADurb.Bin417</strain>
    </source>
</reference>
<dbReference type="PANTHER" id="PTHR30258">
    <property type="entry name" value="TYPE II SECRETION SYSTEM PROTEIN GSPE-RELATED"/>
    <property type="match status" value="1"/>
</dbReference>
<dbReference type="Proteomes" id="UP000485484">
    <property type="component" value="Unassembled WGS sequence"/>
</dbReference>
<dbReference type="InterPro" id="IPR001482">
    <property type="entry name" value="T2SS/T4SS_dom"/>
</dbReference>
<protein>
    <submittedName>
        <fullName evidence="5">Type II secretion system protein E</fullName>
    </submittedName>
</protein>
<evidence type="ECO:0000256" key="3">
    <source>
        <dbReference type="ARBA" id="ARBA00022840"/>
    </source>
</evidence>
<organism evidence="5">
    <name type="scientific">candidate division TA06 bacterium ADurb.Bin417</name>
    <dbReference type="NCBI Taxonomy" id="1852828"/>
    <lineage>
        <taxon>Bacteria</taxon>
        <taxon>Bacteria division TA06</taxon>
    </lineage>
</organism>
<evidence type="ECO:0000256" key="2">
    <source>
        <dbReference type="ARBA" id="ARBA00022741"/>
    </source>
</evidence>
<dbReference type="Gene3D" id="3.40.50.300">
    <property type="entry name" value="P-loop containing nucleotide triphosphate hydrolases"/>
    <property type="match status" value="1"/>
</dbReference>
<feature type="domain" description="Bacterial type II secretion system protein E" evidence="4">
    <location>
        <begin position="254"/>
        <end position="268"/>
    </location>
</feature>
<dbReference type="GO" id="GO:0016887">
    <property type="term" value="F:ATP hydrolysis activity"/>
    <property type="evidence" value="ECO:0007669"/>
    <property type="project" value="TreeGrafter"/>
</dbReference>
<keyword evidence="3" id="KW-0067">ATP-binding</keyword>
<gene>
    <name evidence="5" type="primary">xpsE</name>
    <name evidence="5" type="ORF">BWY73_01044</name>
</gene>
<evidence type="ECO:0000259" key="4">
    <source>
        <dbReference type="PROSITE" id="PS00662"/>
    </source>
</evidence>
<accession>A0A1V5MES2</accession>
<keyword evidence="2" id="KW-0547">Nucleotide-binding</keyword>
<dbReference type="AlphaFoldDB" id="A0A1V5MES2"/>
<dbReference type="GO" id="GO:0005524">
    <property type="term" value="F:ATP binding"/>
    <property type="evidence" value="ECO:0007669"/>
    <property type="project" value="UniProtKB-KW"/>
</dbReference>
<name>A0A1V5MES2_UNCT6</name>
<dbReference type="PANTHER" id="PTHR30258:SF1">
    <property type="entry name" value="PROTEIN TRANSPORT PROTEIN HOFB HOMOLOG"/>
    <property type="match status" value="1"/>
</dbReference>
<dbReference type="InterPro" id="IPR027417">
    <property type="entry name" value="P-loop_NTPase"/>
</dbReference>
<comment type="caution">
    <text evidence="5">The sequence shown here is derived from an EMBL/GenBank/DDBJ whole genome shotgun (WGS) entry which is preliminary data.</text>
</comment>
<dbReference type="Gene3D" id="3.30.450.90">
    <property type="match status" value="1"/>
</dbReference>
<dbReference type="SUPFAM" id="SSF52540">
    <property type="entry name" value="P-loop containing nucleoside triphosphate hydrolases"/>
    <property type="match status" value="1"/>
</dbReference>
<dbReference type="Pfam" id="PF00437">
    <property type="entry name" value="T2SSE"/>
    <property type="match status" value="1"/>
</dbReference>
<dbReference type="CDD" id="cd01129">
    <property type="entry name" value="PulE-GspE-like"/>
    <property type="match status" value="1"/>
</dbReference>
<dbReference type="EMBL" id="MWAK01000161">
    <property type="protein sequence ID" value="OPZ91612.1"/>
    <property type="molecule type" value="Genomic_DNA"/>
</dbReference>